<comment type="caution">
    <text evidence="8">The sequence shown here is derived from an EMBL/GenBank/DDBJ whole genome shotgun (WGS) entry which is preliminary data.</text>
</comment>
<feature type="non-terminal residue" evidence="8">
    <location>
        <position position="1"/>
    </location>
</feature>
<dbReference type="Pfam" id="PF00230">
    <property type="entry name" value="MIP"/>
    <property type="match status" value="1"/>
</dbReference>
<feature type="transmembrane region" description="Helical" evidence="7">
    <location>
        <begin position="170"/>
        <end position="189"/>
    </location>
</feature>
<evidence type="ECO:0000256" key="3">
    <source>
        <dbReference type="ARBA" id="ARBA00022692"/>
    </source>
</evidence>
<feature type="transmembrane region" description="Helical" evidence="7">
    <location>
        <begin position="20"/>
        <end position="43"/>
    </location>
</feature>
<dbReference type="Proteomes" id="UP000736164">
    <property type="component" value="Unassembled WGS sequence"/>
</dbReference>
<proteinExistence type="inferred from homology"/>
<comment type="similarity">
    <text evidence="2 6">Belongs to the MIP/aquaporin (TC 1.A.8) family.</text>
</comment>
<accession>A0A8J7P1E8</accession>
<evidence type="ECO:0000256" key="7">
    <source>
        <dbReference type="SAM" id="Phobius"/>
    </source>
</evidence>
<keyword evidence="3 6" id="KW-0812">Transmembrane</keyword>
<dbReference type="SUPFAM" id="SSF81338">
    <property type="entry name" value="Aquaporin-like"/>
    <property type="match status" value="1"/>
</dbReference>
<dbReference type="PANTHER" id="PTHR19139">
    <property type="entry name" value="AQUAPORIN TRANSPORTER"/>
    <property type="match status" value="1"/>
</dbReference>
<dbReference type="Gene3D" id="1.20.1080.10">
    <property type="entry name" value="Glycerol uptake facilitator protein"/>
    <property type="match status" value="1"/>
</dbReference>
<dbReference type="GO" id="GO:0015250">
    <property type="term" value="F:water channel activity"/>
    <property type="evidence" value="ECO:0007669"/>
    <property type="project" value="TreeGrafter"/>
</dbReference>
<keyword evidence="4 7" id="KW-1133">Transmembrane helix</keyword>
<feature type="transmembrane region" description="Helical" evidence="7">
    <location>
        <begin position="209"/>
        <end position="232"/>
    </location>
</feature>
<organism evidence="8 9">
    <name type="scientific">Atractosteus spatula</name>
    <name type="common">Alligator gar</name>
    <name type="synonym">Lepisosteus spatula</name>
    <dbReference type="NCBI Taxonomy" id="7917"/>
    <lineage>
        <taxon>Eukaryota</taxon>
        <taxon>Metazoa</taxon>
        <taxon>Chordata</taxon>
        <taxon>Craniata</taxon>
        <taxon>Vertebrata</taxon>
        <taxon>Euteleostomi</taxon>
        <taxon>Actinopterygii</taxon>
        <taxon>Neopterygii</taxon>
        <taxon>Holostei</taxon>
        <taxon>Semionotiformes</taxon>
        <taxon>Lepisosteidae</taxon>
        <taxon>Atractosteus</taxon>
    </lineage>
</organism>
<dbReference type="GO" id="GO:0016323">
    <property type="term" value="C:basolateral plasma membrane"/>
    <property type="evidence" value="ECO:0007669"/>
    <property type="project" value="TreeGrafter"/>
</dbReference>
<feature type="transmembrane region" description="Helical" evidence="7">
    <location>
        <begin position="99"/>
        <end position="119"/>
    </location>
</feature>
<keyword evidence="9" id="KW-1185">Reference proteome</keyword>
<dbReference type="AlphaFoldDB" id="A0A8J7P1E8"/>
<comment type="subcellular location">
    <subcellularLocation>
        <location evidence="1">Membrane</location>
        <topology evidence="1">Multi-pass membrane protein</topology>
    </subcellularLocation>
</comment>
<evidence type="ECO:0000313" key="9">
    <source>
        <dbReference type="Proteomes" id="UP000736164"/>
    </source>
</evidence>
<feature type="transmembrane region" description="Helical" evidence="7">
    <location>
        <begin position="55"/>
        <end position="79"/>
    </location>
</feature>
<dbReference type="InterPro" id="IPR000425">
    <property type="entry name" value="MIP"/>
</dbReference>
<keyword evidence="5 7" id="KW-0472">Membrane</keyword>
<evidence type="ECO:0000256" key="5">
    <source>
        <dbReference type="ARBA" id="ARBA00023136"/>
    </source>
</evidence>
<name>A0A8J7P1E8_ATRSP</name>
<evidence type="ECO:0000256" key="2">
    <source>
        <dbReference type="ARBA" id="ARBA00006175"/>
    </source>
</evidence>
<feature type="non-terminal residue" evidence="8">
    <location>
        <position position="271"/>
    </location>
</feature>
<protein>
    <submittedName>
        <fullName evidence="8">AQP4 protein</fullName>
    </submittedName>
</protein>
<feature type="transmembrane region" description="Helical" evidence="7">
    <location>
        <begin position="139"/>
        <end position="158"/>
    </location>
</feature>
<dbReference type="PANTHER" id="PTHR19139:SF289">
    <property type="entry name" value="ARGININE--TRNA LIGASE, CYTOPLASMIC"/>
    <property type="match status" value="1"/>
</dbReference>
<dbReference type="PRINTS" id="PR00783">
    <property type="entry name" value="MINTRINSICP"/>
</dbReference>
<gene>
    <name evidence="8" type="primary">Aqp4_1</name>
    <name evidence="8" type="ORF">GTO95_0015668</name>
</gene>
<evidence type="ECO:0000256" key="6">
    <source>
        <dbReference type="RuleBase" id="RU000477"/>
    </source>
</evidence>
<reference evidence="8" key="1">
    <citation type="journal article" date="2021" name="Cell">
        <title>Tracing the genetic footprints of vertebrate landing in non-teleost ray-finned fishes.</title>
        <authorList>
            <person name="Bi X."/>
            <person name="Wang K."/>
            <person name="Yang L."/>
            <person name="Pan H."/>
            <person name="Jiang H."/>
            <person name="Wei Q."/>
            <person name="Fang M."/>
            <person name="Yu H."/>
            <person name="Zhu C."/>
            <person name="Cai Y."/>
            <person name="He Y."/>
            <person name="Gan X."/>
            <person name="Zeng H."/>
            <person name="Yu D."/>
            <person name="Zhu Y."/>
            <person name="Jiang H."/>
            <person name="Qiu Q."/>
            <person name="Yang H."/>
            <person name="Zhang Y.E."/>
            <person name="Wang W."/>
            <person name="Zhu M."/>
            <person name="He S."/>
            <person name="Zhang G."/>
        </authorList>
    </citation>
    <scope>NUCLEOTIDE SEQUENCE</scope>
    <source>
        <strain evidence="8">Allg_001</strain>
    </source>
</reference>
<sequence>CCLSLSAMAACRGVCTRQFITALCAEFLAVFLFMVVCLGSTLAVSSKVEAEPFTHIALCFEFTITILVHSFGHICEACLNPAVTLAMALTRKITIAKGFLYMVVQCLAAFTGTAVLLLFRPKNVFGVTQVSTDILASQALFIEAIISFQLVFMVFASCDRNRKDLRAPPSLIIGLSVTTGHLFAVRILHQHEPARSLGPSLIFQQWENHWVYWVGPVMGAVAAGFLYEFLFCPEPEVKSQRRVTFPLRKPEEKEMTEMVPSEILEHHIEIK</sequence>
<evidence type="ECO:0000313" key="8">
    <source>
        <dbReference type="EMBL" id="MBN3322611.1"/>
    </source>
</evidence>
<dbReference type="InterPro" id="IPR023271">
    <property type="entry name" value="Aquaporin-like"/>
</dbReference>
<dbReference type="EMBL" id="JAAWVO010060506">
    <property type="protein sequence ID" value="MBN3322611.1"/>
    <property type="molecule type" value="Genomic_DNA"/>
</dbReference>
<evidence type="ECO:0000256" key="1">
    <source>
        <dbReference type="ARBA" id="ARBA00004141"/>
    </source>
</evidence>
<dbReference type="InterPro" id="IPR034294">
    <property type="entry name" value="Aquaporin_transptr"/>
</dbReference>
<evidence type="ECO:0000256" key="4">
    <source>
        <dbReference type="ARBA" id="ARBA00022989"/>
    </source>
</evidence>
<keyword evidence="6" id="KW-0813">Transport</keyword>